<dbReference type="Pfam" id="PF13458">
    <property type="entry name" value="Peripla_BP_6"/>
    <property type="match status" value="1"/>
</dbReference>
<dbReference type="CDD" id="cd06347">
    <property type="entry name" value="PBP1_ABC_LivK_ligand_binding-like"/>
    <property type="match status" value="1"/>
</dbReference>
<evidence type="ECO:0000313" key="6">
    <source>
        <dbReference type="Proteomes" id="UP000430975"/>
    </source>
</evidence>
<dbReference type="InterPro" id="IPR028082">
    <property type="entry name" value="Peripla_BP_I"/>
</dbReference>
<dbReference type="AlphaFoldDB" id="A0A6I2GE20"/>
<sequence>MNLRKFGVKLLAGLALLSATAPTTTAFAQEDKEPILVGANYELSGYSASYGVALFEALELAVEQVNANGGLLDGRPVELVYADNQSDKTETVSVATKLIEDGVVAIVGPGATDVAMVQSQIIEDAGVPTLIPAATADHLTTNPEGDVYNYLFRLASTYTFQANAAARFAQDQFGATKAVVLVDQSNDYSVGQAGPFVEEFERLGGEIVREESYTGGETDFMGILTTLLAEDFDVIYLPAFYTEGGLITKQAREMGITQPILSGHGFASDTLVELAGAENATDLYYTSHFHTGSESPVVQEFIAAYEAKFGKKPDTFGALGYDAANLLFQAIEDAGSTDRDAVRDAIENTQQFDGVTGSFSFDDYHNAVKTAPMLHMVNGEIVDVFEVDGSTVTE</sequence>
<organism evidence="5 6">
    <name type="scientific">Fundicoccus ignavus</name>
    <dbReference type="NCBI Taxonomy" id="2664442"/>
    <lineage>
        <taxon>Bacteria</taxon>
        <taxon>Bacillati</taxon>
        <taxon>Bacillota</taxon>
        <taxon>Bacilli</taxon>
        <taxon>Lactobacillales</taxon>
        <taxon>Aerococcaceae</taxon>
        <taxon>Fundicoccus</taxon>
    </lineage>
</organism>
<evidence type="ECO:0000313" key="5">
    <source>
        <dbReference type="EMBL" id="MRI86090.1"/>
    </source>
</evidence>
<dbReference type="PANTHER" id="PTHR30483">
    <property type="entry name" value="LEUCINE-SPECIFIC-BINDING PROTEIN"/>
    <property type="match status" value="1"/>
</dbReference>
<comment type="similarity">
    <text evidence="1">Belongs to the leucine-binding protein family.</text>
</comment>
<accession>A0A6I2GE20</accession>
<dbReference type="InterPro" id="IPR051010">
    <property type="entry name" value="BCAA_transport"/>
</dbReference>
<evidence type="ECO:0000259" key="4">
    <source>
        <dbReference type="Pfam" id="PF13458"/>
    </source>
</evidence>
<gene>
    <name evidence="5" type="ORF">GIY09_09570</name>
</gene>
<evidence type="ECO:0000256" key="2">
    <source>
        <dbReference type="ARBA" id="ARBA00022729"/>
    </source>
</evidence>
<evidence type="ECO:0000256" key="3">
    <source>
        <dbReference type="SAM" id="SignalP"/>
    </source>
</evidence>
<feature type="domain" description="Leucine-binding protein" evidence="4">
    <location>
        <begin position="34"/>
        <end position="375"/>
    </location>
</feature>
<feature type="chain" id="PRO_5026320828" evidence="3">
    <location>
        <begin position="29"/>
        <end position="394"/>
    </location>
</feature>
<proteinExistence type="inferred from homology"/>
<name>A0A6I2GE20_9LACT</name>
<keyword evidence="2 3" id="KW-0732">Signal</keyword>
<feature type="signal peptide" evidence="3">
    <location>
        <begin position="1"/>
        <end position="28"/>
    </location>
</feature>
<comment type="caution">
    <text evidence="5">The sequence shown here is derived from an EMBL/GenBank/DDBJ whole genome shotgun (WGS) entry which is preliminary data.</text>
</comment>
<keyword evidence="6" id="KW-1185">Reference proteome</keyword>
<dbReference type="EMBL" id="WJQS01000009">
    <property type="protein sequence ID" value="MRI86090.1"/>
    <property type="molecule type" value="Genomic_DNA"/>
</dbReference>
<dbReference type="Gene3D" id="3.40.50.2300">
    <property type="match status" value="2"/>
</dbReference>
<evidence type="ECO:0000256" key="1">
    <source>
        <dbReference type="ARBA" id="ARBA00010062"/>
    </source>
</evidence>
<reference evidence="5 6" key="1">
    <citation type="submission" date="2019-11" db="EMBL/GenBank/DDBJ databases">
        <title>Characterisation of Fundicoccus ignavus gen. nov. sp. nov., a novel genus of the family Aerococcaceae isolated from bulk tank milk.</title>
        <authorList>
            <person name="Siebert A."/>
            <person name="Huptas C."/>
            <person name="Wenning M."/>
            <person name="Scherer S."/>
            <person name="Doll E.V."/>
        </authorList>
    </citation>
    <scope>NUCLEOTIDE SEQUENCE [LARGE SCALE GENOMIC DNA]</scope>
    <source>
        <strain evidence="5 6">WS4759</strain>
    </source>
</reference>
<dbReference type="PANTHER" id="PTHR30483:SF6">
    <property type="entry name" value="PERIPLASMIC BINDING PROTEIN OF ABC TRANSPORTER FOR NATURAL AMINO ACIDS"/>
    <property type="match status" value="1"/>
</dbReference>
<dbReference type="Proteomes" id="UP000430975">
    <property type="component" value="Unassembled WGS sequence"/>
</dbReference>
<dbReference type="InterPro" id="IPR028081">
    <property type="entry name" value="Leu-bd"/>
</dbReference>
<dbReference type="RefSeq" id="WP_153863864.1">
    <property type="nucleotide sequence ID" value="NZ_WJQS01000009.1"/>
</dbReference>
<dbReference type="SUPFAM" id="SSF53822">
    <property type="entry name" value="Periplasmic binding protein-like I"/>
    <property type="match status" value="1"/>
</dbReference>
<protein>
    <submittedName>
        <fullName evidence="5">ABC transporter substrate-binding protein</fullName>
    </submittedName>
</protein>